<dbReference type="SUPFAM" id="SSF51735">
    <property type="entry name" value="NAD(P)-binding Rossmann-fold domains"/>
    <property type="match status" value="1"/>
</dbReference>
<dbReference type="InterPro" id="IPR029752">
    <property type="entry name" value="D-isomer_DH_CS1"/>
</dbReference>
<evidence type="ECO:0000256" key="2">
    <source>
        <dbReference type="ARBA" id="ARBA00023002"/>
    </source>
</evidence>
<feature type="domain" description="D-isomer specific 2-hydroxyacid dehydrogenase catalytic" evidence="4">
    <location>
        <begin position="5"/>
        <end position="320"/>
    </location>
</feature>
<evidence type="ECO:0000256" key="1">
    <source>
        <dbReference type="ARBA" id="ARBA00005854"/>
    </source>
</evidence>
<dbReference type="InterPro" id="IPR006139">
    <property type="entry name" value="D-isomer_2_OHA_DH_cat_dom"/>
</dbReference>
<proteinExistence type="inferred from homology"/>
<dbReference type="PANTHER" id="PTHR10996">
    <property type="entry name" value="2-HYDROXYACID DEHYDROGENASE-RELATED"/>
    <property type="match status" value="1"/>
</dbReference>
<comment type="similarity">
    <text evidence="1 3">Belongs to the D-isomer specific 2-hydroxyacid dehydrogenase family.</text>
</comment>
<protein>
    <submittedName>
        <fullName evidence="6">D-glycerate dehydrogenase</fullName>
    </submittedName>
</protein>
<dbReference type="RefSeq" id="WP_347435314.1">
    <property type="nucleotide sequence ID" value="NZ_CP089291.1"/>
</dbReference>
<keyword evidence="2 3" id="KW-0560">Oxidoreductase</keyword>
<reference evidence="6" key="1">
    <citation type="submission" date="2021-12" db="EMBL/GenBank/DDBJ databases">
        <title>Alicyclobacillaceae gen. nov., sp. nov., isolated from chalcocite enrichment system.</title>
        <authorList>
            <person name="Jiang Z."/>
        </authorList>
    </citation>
    <scope>NUCLEOTIDE SEQUENCE</scope>
    <source>
        <strain evidence="6">MYW30-H2</strain>
    </source>
</reference>
<accession>A0ABY4CHJ7</accession>
<dbReference type="Gene3D" id="3.40.50.720">
    <property type="entry name" value="NAD(P)-binding Rossmann-like Domain"/>
    <property type="match status" value="2"/>
</dbReference>
<evidence type="ECO:0000259" key="4">
    <source>
        <dbReference type="Pfam" id="PF00389"/>
    </source>
</evidence>
<dbReference type="Pfam" id="PF02826">
    <property type="entry name" value="2-Hacid_dh_C"/>
    <property type="match status" value="1"/>
</dbReference>
<evidence type="ECO:0000313" key="6">
    <source>
        <dbReference type="EMBL" id="UOF88638.1"/>
    </source>
</evidence>
<dbReference type="SUPFAM" id="SSF52283">
    <property type="entry name" value="Formate/glycerate dehydrogenase catalytic domain-like"/>
    <property type="match status" value="1"/>
</dbReference>
<feature type="domain" description="D-isomer specific 2-hydroxyacid dehydrogenase NAD-binding" evidence="5">
    <location>
        <begin position="110"/>
        <end position="288"/>
    </location>
</feature>
<dbReference type="PROSITE" id="PS00065">
    <property type="entry name" value="D_2_HYDROXYACID_DH_1"/>
    <property type="match status" value="1"/>
</dbReference>
<dbReference type="Pfam" id="PF00389">
    <property type="entry name" value="2-Hacid_dh"/>
    <property type="match status" value="1"/>
</dbReference>
<evidence type="ECO:0000259" key="5">
    <source>
        <dbReference type="Pfam" id="PF02826"/>
    </source>
</evidence>
<organism evidence="6 7">
    <name type="scientific">Fodinisporobacter ferrooxydans</name>
    <dbReference type="NCBI Taxonomy" id="2901836"/>
    <lineage>
        <taxon>Bacteria</taxon>
        <taxon>Bacillati</taxon>
        <taxon>Bacillota</taxon>
        <taxon>Bacilli</taxon>
        <taxon>Bacillales</taxon>
        <taxon>Alicyclobacillaceae</taxon>
        <taxon>Fodinisporobacter</taxon>
    </lineage>
</organism>
<dbReference type="InterPro" id="IPR006140">
    <property type="entry name" value="D-isomer_DH_NAD-bd"/>
</dbReference>
<dbReference type="PANTHER" id="PTHR10996:SF283">
    <property type="entry name" value="GLYOXYLATE_HYDROXYPYRUVATE REDUCTASE B"/>
    <property type="match status" value="1"/>
</dbReference>
<dbReference type="Proteomes" id="UP000830167">
    <property type="component" value="Chromosome"/>
</dbReference>
<keyword evidence="7" id="KW-1185">Reference proteome</keyword>
<dbReference type="PROSITE" id="PS00671">
    <property type="entry name" value="D_2_HYDROXYACID_DH_3"/>
    <property type="match status" value="1"/>
</dbReference>
<evidence type="ECO:0000313" key="7">
    <source>
        <dbReference type="Proteomes" id="UP000830167"/>
    </source>
</evidence>
<dbReference type="EMBL" id="CP089291">
    <property type="protein sequence ID" value="UOF88638.1"/>
    <property type="molecule type" value="Genomic_DNA"/>
</dbReference>
<name>A0ABY4CHJ7_9BACL</name>
<dbReference type="CDD" id="cd05301">
    <property type="entry name" value="GDH"/>
    <property type="match status" value="1"/>
</dbReference>
<dbReference type="InterPro" id="IPR036291">
    <property type="entry name" value="NAD(P)-bd_dom_sf"/>
</dbReference>
<evidence type="ECO:0000256" key="3">
    <source>
        <dbReference type="RuleBase" id="RU003719"/>
    </source>
</evidence>
<sequence length="326" mass="35837">MRRKVFVTRRLPAEVLDFIAANCELRIWDQEDIPVPRALLEQEIADVDGLFCLITENIDRELLRRAQHLKVISNMAVGFNNIDIQAATQQGILVTNTPGVLTETTADLTFALLLATARRLAEASNVLRSGDWKTWSPMMLTGQDIFGATLGIIGMGRIGEAVAKRGKGFSMDVLYCNRTRKRDVEETLGVRYAELEQLLRESDFVCVLAPYTSETKGLIGKKELALMKSSAILINTARGGIVDEQALYEALKSGEIWAAGLDVFETEPIPLEHPLLQLPNVVAIPHIGSASIKTRTAMAQMAANHLVQGVTGRIPQHIVNRGVLKG</sequence>
<dbReference type="InterPro" id="IPR050223">
    <property type="entry name" value="D-isomer_2-hydroxyacid_DH"/>
</dbReference>
<gene>
    <name evidence="6" type="ORF">LSG31_11800</name>
</gene>
<dbReference type="InterPro" id="IPR029753">
    <property type="entry name" value="D-isomer_DH_CS"/>
</dbReference>